<dbReference type="InterPro" id="IPR011335">
    <property type="entry name" value="Restrct_endonuc-II-like"/>
</dbReference>
<dbReference type="PANTHER" id="PTHR34039:SF1">
    <property type="entry name" value="UPF0102 PROTEIN YRAN"/>
    <property type="match status" value="1"/>
</dbReference>
<dbReference type="Proteomes" id="UP001059380">
    <property type="component" value="Chromosome"/>
</dbReference>
<dbReference type="KEGG" id="orp:MOP44_06030"/>
<accession>A0A9J7BUR3</accession>
<dbReference type="EMBL" id="CP093313">
    <property type="protein sequence ID" value="UWZ85498.1"/>
    <property type="molecule type" value="Genomic_DNA"/>
</dbReference>
<evidence type="ECO:0000313" key="4">
    <source>
        <dbReference type="Proteomes" id="UP001059380"/>
    </source>
</evidence>
<protein>
    <recommendedName>
        <fullName evidence="2">UPF0102 protein MOP44_06030</fullName>
    </recommendedName>
</protein>
<sequence length="153" mass="17373">MGTRQLTGALLERSLAALDRIARWRKAPELPLHLQTGLAGEDAAFFELRRKGYTVVARRWSAGNISGDMDLIAWQGPMLVFIEVKTRTAHDMSPAESAVDRHKQYVLRRLARAYVRQLPQAEAPPVRFDVMSVYLVPGEKREIVHFENAFGWS</sequence>
<proteinExistence type="inferred from homology"/>
<organism evidence="3 4">
    <name type="scientific">Occallatibacter riparius</name>
    <dbReference type="NCBI Taxonomy" id="1002689"/>
    <lineage>
        <taxon>Bacteria</taxon>
        <taxon>Pseudomonadati</taxon>
        <taxon>Acidobacteriota</taxon>
        <taxon>Terriglobia</taxon>
        <taxon>Terriglobales</taxon>
        <taxon>Acidobacteriaceae</taxon>
        <taxon>Occallatibacter</taxon>
    </lineage>
</organism>
<dbReference type="InterPro" id="IPR011856">
    <property type="entry name" value="tRNA_endonuc-like_dom_sf"/>
</dbReference>
<dbReference type="InterPro" id="IPR003509">
    <property type="entry name" value="UPF0102_YraN-like"/>
</dbReference>
<keyword evidence="4" id="KW-1185">Reference proteome</keyword>
<dbReference type="HAMAP" id="MF_00048">
    <property type="entry name" value="UPF0102"/>
    <property type="match status" value="1"/>
</dbReference>
<evidence type="ECO:0000256" key="1">
    <source>
        <dbReference type="ARBA" id="ARBA00006738"/>
    </source>
</evidence>
<reference evidence="3" key="1">
    <citation type="submission" date="2021-04" db="EMBL/GenBank/DDBJ databases">
        <title>Phylogenetic analysis of Acidobacteriaceae.</title>
        <authorList>
            <person name="Qiu L."/>
            <person name="Zhang Q."/>
        </authorList>
    </citation>
    <scope>NUCLEOTIDE SEQUENCE</scope>
    <source>
        <strain evidence="3">DSM 25168</strain>
    </source>
</reference>
<evidence type="ECO:0000313" key="3">
    <source>
        <dbReference type="EMBL" id="UWZ85498.1"/>
    </source>
</evidence>
<comment type="similarity">
    <text evidence="1 2">Belongs to the UPF0102 family.</text>
</comment>
<dbReference type="SUPFAM" id="SSF52980">
    <property type="entry name" value="Restriction endonuclease-like"/>
    <property type="match status" value="1"/>
</dbReference>
<dbReference type="RefSeq" id="WP_260795047.1">
    <property type="nucleotide sequence ID" value="NZ_CP093313.1"/>
</dbReference>
<dbReference type="GO" id="GO:0003676">
    <property type="term" value="F:nucleic acid binding"/>
    <property type="evidence" value="ECO:0007669"/>
    <property type="project" value="InterPro"/>
</dbReference>
<dbReference type="AlphaFoldDB" id="A0A9J7BUR3"/>
<dbReference type="Gene3D" id="3.40.1350.10">
    <property type="match status" value="1"/>
</dbReference>
<evidence type="ECO:0000256" key="2">
    <source>
        <dbReference type="HAMAP-Rule" id="MF_00048"/>
    </source>
</evidence>
<dbReference type="PANTHER" id="PTHR34039">
    <property type="entry name" value="UPF0102 PROTEIN YRAN"/>
    <property type="match status" value="1"/>
</dbReference>
<gene>
    <name evidence="3" type="ORF">MOP44_06030</name>
</gene>
<name>A0A9J7BUR3_9BACT</name>
<dbReference type="Pfam" id="PF02021">
    <property type="entry name" value="UPF0102"/>
    <property type="match status" value="1"/>
</dbReference>